<name>A0AA86PI09_9EUKA</name>
<dbReference type="GO" id="GO:0004842">
    <property type="term" value="F:ubiquitin-protein transferase activity"/>
    <property type="evidence" value="ECO:0007669"/>
    <property type="project" value="InterPro"/>
</dbReference>
<dbReference type="EMBL" id="CATOUU010000288">
    <property type="protein sequence ID" value="CAI9923618.1"/>
    <property type="molecule type" value="Genomic_DNA"/>
</dbReference>
<dbReference type="PANTHER" id="PTHR11685">
    <property type="entry name" value="RBR FAMILY RING FINGER AND IBR DOMAIN-CONTAINING"/>
    <property type="match status" value="1"/>
</dbReference>
<evidence type="ECO:0000313" key="5">
    <source>
        <dbReference type="Proteomes" id="UP001642409"/>
    </source>
</evidence>
<dbReference type="EMBL" id="CAXDID020000400">
    <property type="protein sequence ID" value="CAL6087324.1"/>
    <property type="molecule type" value="Genomic_DNA"/>
</dbReference>
<reference evidence="3 5" key="2">
    <citation type="submission" date="2024-07" db="EMBL/GenBank/DDBJ databases">
        <authorList>
            <person name="Akdeniz Z."/>
        </authorList>
    </citation>
    <scope>NUCLEOTIDE SEQUENCE [LARGE SCALE GENOMIC DNA]</scope>
</reference>
<evidence type="ECO:0000313" key="4">
    <source>
        <dbReference type="EMBL" id="CAL6094318.1"/>
    </source>
</evidence>
<evidence type="ECO:0000313" key="3">
    <source>
        <dbReference type="EMBL" id="CAL6087324.1"/>
    </source>
</evidence>
<sequence length="404" mass="46881">MGLAQLIQKEDRIVSYILNPEIKEYSSNSINNHEEQEEDEEQEQEYIEVVSIDLTLTINVFSYEIGQIFQNHLAILFGVVSKYVIDPKQFDPLLVQHKEECNAYNTLVKQCQQLQLEIVNNQVTGLHQNIIKFKTLGRISDYVVIKSLHVKQLQQQLSKYNIQYTNIKNNKNAIIIESSDSNDVLRLLNSIRDNYSPLKSECLEICNQYSPSQYIMPFVENNTIQSLKLCVFCYTQYLLDITNQHQNDALQPQFIKFSNAKQEYSLGKLFLSLCQNQEFQTVFAKWSKQVVKCFKAKNQQSDCPECKSPSTKNSDLIYKYKCTKSCGQLYCIKCKSWHAYEKHDVNVESLKKCPNCYIPIDKIDGCNHIHCACGYHFCYLCCDVAYKTQGETYGHMQKVHGNFV</sequence>
<dbReference type="EMBL" id="CATOUU010000659">
    <property type="protein sequence ID" value="CAI9938933.1"/>
    <property type="molecule type" value="Genomic_DNA"/>
</dbReference>
<dbReference type="GO" id="GO:0016567">
    <property type="term" value="P:protein ubiquitination"/>
    <property type="evidence" value="ECO:0007669"/>
    <property type="project" value="InterPro"/>
</dbReference>
<dbReference type="Pfam" id="PF26200">
    <property type="entry name" value="Rcat_RNF216"/>
    <property type="match status" value="1"/>
</dbReference>
<dbReference type="AlphaFoldDB" id="A0AA86PI09"/>
<evidence type="ECO:0000313" key="1">
    <source>
        <dbReference type="EMBL" id="CAI9923618.1"/>
    </source>
</evidence>
<comment type="caution">
    <text evidence="2">The sequence shown here is derived from an EMBL/GenBank/DDBJ whole genome shotgun (WGS) entry which is preliminary data.</text>
</comment>
<dbReference type="Gene3D" id="1.20.120.1750">
    <property type="match status" value="1"/>
</dbReference>
<dbReference type="Proteomes" id="UP001642409">
    <property type="component" value="Unassembled WGS sequence"/>
</dbReference>
<organism evidence="2">
    <name type="scientific">Hexamita inflata</name>
    <dbReference type="NCBI Taxonomy" id="28002"/>
    <lineage>
        <taxon>Eukaryota</taxon>
        <taxon>Metamonada</taxon>
        <taxon>Diplomonadida</taxon>
        <taxon>Hexamitidae</taxon>
        <taxon>Hexamitinae</taxon>
        <taxon>Hexamita</taxon>
    </lineage>
</organism>
<keyword evidence="5" id="KW-1185">Reference proteome</keyword>
<reference evidence="2" key="1">
    <citation type="submission" date="2023-06" db="EMBL/GenBank/DDBJ databases">
        <authorList>
            <person name="Kurt Z."/>
        </authorList>
    </citation>
    <scope>NUCLEOTIDE SEQUENCE</scope>
</reference>
<dbReference type="InterPro" id="IPR031127">
    <property type="entry name" value="E3_UB_ligase_RBR"/>
</dbReference>
<proteinExistence type="predicted"/>
<dbReference type="EMBL" id="CAXDID020000465">
    <property type="protein sequence ID" value="CAL6094318.1"/>
    <property type="molecule type" value="Genomic_DNA"/>
</dbReference>
<gene>
    <name evidence="1" type="ORF">HINF_LOCUS11263</name>
    <name evidence="2" type="ORF">HINF_LOCUS26578</name>
    <name evidence="3" type="ORF">HINF_LOCUS63591</name>
    <name evidence="4" type="ORF">HINF_LOCUS67412</name>
</gene>
<evidence type="ECO:0000313" key="2">
    <source>
        <dbReference type="EMBL" id="CAI9938933.1"/>
    </source>
</evidence>
<accession>A0AA86PI09</accession>
<dbReference type="SUPFAM" id="SSF57850">
    <property type="entry name" value="RING/U-box"/>
    <property type="match status" value="1"/>
</dbReference>
<protein>
    <submittedName>
        <fullName evidence="2">Ankyrin repeat protein 3</fullName>
    </submittedName>
    <submittedName>
        <fullName evidence="3">Ankyrin_repeat protein 3</fullName>
    </submittedName>
</protein>